<dbReference type="PANTHER" id="PTHR47027:SF20">
    <property type="entry name" value="REVERSE TRANSCRIPTASE-LIKE PROTEIN WITH RNA-DIRECTED DNA POLYMERASE DOMAIN"/>
    <property type="match status" value="1"/>
</dbReference>
<evidence type="ECO:0000313" key="3">
    <source>
        <dbReference type="Proteomes" id="UP001283361"/>
    </source>
</evidence>
<evidence type="ECO:0000313" key="2">
    <source>
        <dbReference type="EMBL" id="KAK3803522.1"/>
    </source>
</evidence>
<keyword evidence="3" id="KW-1185">Reference proteome</keyword>
<proteinExistence type="predicted"/>
<feature type="region of interest" description="Disordered" evidence="1">
    <location>
        <begin position="268"/>
        <end position="287"/>
    </location>
</feature>
<comment type="caution">
    <text evidence="2">The sequence shown here is derived from an EMBL/GenBank/DDBJ whole genome shotgun (WGS) entry which is preliminary data.</text>
</comment>
<dbReference type="PANTHER" id="PTHR47027">
    <property type="entry name" value="REVERSE TRANSCRIPTASE DOMAIN-CONTAINING PROTEIN"/>
    <property type="match status" value="1"/>
</dbReference>
<feature type="region of interest" description="Disordered" evidence="1">
    <location>
        <begin position="211"/>
        <end position="230"/>
    </location>
</feature>
<evidence type="ECO:0000256" key="1">
    <source>
        <dbReference type="SAM" id="MobiDB-lite"/>
    </source>
</evidence>
<accession>A0AAE1EE48</accession>
<gene>
    <name evidence="2" type="ORF">RRG08_007620</name>
</gene>
<dbReference type="AlphaFoldDB" id="A0AAE1EE48"/>
<protein>
    <recommendedName>
        <fullName evidence="4">Reverse transcriptase domain-containing protein</fullName>
    </recommendedName>
</protein>
<organism evidence="2 3">
    <name type="scientific">Elysia crispata</name>
    <name type="common">lettuce slug</name>
    <dbReference type="NCBI Taxonomy" id="231223"/>
    <lineage>
        <taxon>Eukaryota</taxon>
        <taxon>Metazoa</taxon>
        <taxon>Spiralia</taxon>
        <taxon>Lophotrochozoa</taxon>
        <taxon>Mollusca</taxon>
        <taxon>Gastropoda</taxon>
        <taxon>Heterobranchia</taxon>
        <taxon>Euthyneura</taxon>
        <taxon>Panpulmonata</taxon>
        <taxon>Sacoglossa</taxon>
        <taxon>Placobranchoidea</taxon>
        <taxon>Plakobranchidae</taxon>
        <taxon>Elysia</taxon>
    </lineage>
</organism>
<dbReference type="Proteomes" id="UP001283361">
    <property type="component" value="Unassembled WGS sequence"/>
</dbReference>
<evidence type="ECO:0008006" key="4">
    <source>
        <dbReference type="Google" id="ProtNLM"/>
    </source>
</evidence>
<name>A0AAE1EE48_9GAST</name>
<reference evidence="2" key="1">
    <citation type="journal article" date="2023" name="G3 (Bethesda)">
        <title>A reference genome for the long-term kleptoplast-retaining sea slug Elysia crispata morphotype clarki.</title>
        <authorList>
            <person name="Eastman K.E."/>
            <person name="Pendleton A.L."/>
            <person name="Shaikh M.A."/>
            <person name="Suttiyut T."/>
            <person name="Ogas R."/>
            <person name="Tomko P."/>
            <person name="Gavelis G."/>
            <person name="Widhalm J.R."/>
            <person name="Wisecaver J.H."/>
        </authorList>
    </citation>
    <scope>NUCLEOTIDE SEQUENCE</scope>
    <source>
        <strain evidence="2">ECLA1</strain>
    </source>
</reference>
<dbReference type="EMBL" id="JAWDGP010000116">
    <property type="protein sequence ID" value="KAK3803522.1"/>
    <property type="molecule type" value="Genomic_DNA"/>
</dbReference>
<sequence length="287" mass="32092">MIVSNSVGGVGLVKTDDAVGIFNHQIYRGTCRGRPVSNSPRTKRNRMTYPNICAHSSLVHATSKVTEALTCELLFADDAALTSHTKDELQQFVTRLSHACKEFGLTISLNKTNVTAQGIETPSNIAIDGYTPEVVENFTYFGSTISSSLSINSETNSRVAKAATVMAKLNQRDLKNTSINPDTWESLADNRPAWRHAARQGTLQQEAHRVERSAQKQAKRKQRTVQPQQPSVMCRMRQGLPLSNRPEQPVQAVHLDLSWSYTIVSRRRKDADDDGLRQKLSFRRKPF</sequence>